<evidence type="ECO:0008006" key="3">
    <source>
        <dbReference type="Google" id="ProtNLM"/>
    </source>
</evidence>
<sequence>AAAAAEGRSTRAARAAQRRAVAALGAGGRPRAALLENASAAPPQPRRWAVECGEDLWSGALADPAAGEPIGRPRAGACGRLVWDGFASGQEAALLRRASERAFEGLPHQGLEVSLVPGGPSGGRLGPGGSLLVSALQERCRVALEASLAAAGGTARVALEPAGALLKRLRLPAEVGALQAGNAYDPFAPHADRANVAAYEFSPGGTQGCRSAPCST</sequence>
<dbReference type="Proteomes" id="UP001189429">
    <property type="component" value="Unassembled WGS sequence"/>
</dbReference>
<organism evidence="1 2">
    <name type="scientific">Prorocentrum cordatum</name>
    <dbReference type="NCBI Taxonomy" id="2364126"/>
    <lineage>
        <taxon>Eukaryota</taxon>
        <taxon>Sar</taxon>
        <taxon>Alveolata</taxon>
        <taxon>Dinophyceae</taxon>
        <taxon>Prorocentrales</taxon>
        <taxon>Prorocentraceae</taxon>
        <taxon>Prorocentrum</taxon>
    </lineage>
</organism>
<feature type="non-terminal residue" evidence="1">
    <location>
        <position position="1"/>
    </location>
</feature>
<protein>
    <recommendedName>
        <fullName evidence="3">Selenoprotein O</fullName>
    </recommendedName>
</protein>
<keyword evidence="2" id="KW-1185">Reference proteome</keyword>
<reference evidence="1" key="1">
    <citation type="submission" date="2023-10" db="EMBL/GenBank/DDBJ databases">
        <authorList>
            <person name="Chen Y."/>
            <person name="Shah S."/>
            <person name="Dougan E. K."/>
            <person name="Thang M."/>
            <person name="Chan C."/>
        </authorList>
    </citation>
    <scope>NUCLEOTIDE SEQUENCE [LARGE SCALE GENOMIC DNA]</scope>
</reference>
<evidence type="ECO:0000313" key="2">
    <source>
        <dbReference type="Proteomes" id="UP001189429"/>
    </source>
</evidence>
<accession>A0ABN9UVU9</accession>
<name>A0ABN9UVU9_9DINO</name>
<gene>
    <name evidence="1" type="ORF">PCOR1329_LOCUS52197</name>
</gene>
<comment type="caution">
    <text evidence="1">The sequence shown here is derived from an EMBL/GenBank/DDBJ whole genome shotgun (WGS) entry which is preliminary data.</text>
</comment>
<dbReference type="EMBL" id="CAUYUJ010016348">
    <property type="protein sequence ID" value="CAK0864263.1"/>
    <property type="molecule type" value="Genomic_DNA"/>
</dbReference>
<evidence type="ECO:0000313" key="1">
    <source>
        <dbReference type="EMBL" id="CAK0864263.1"/>
    </source>
</evidence>
<proteinExistence type="predicted"/>